<evidence type="ECO:0000259" key="3">
    <source>
        <dbReference type="PROSITE" id="PS50110"/>
    </source>
</evidence>
<name>A0A1Y2K8I6_9PROT</name>
<dbReference type="PROSITE" id="PS51832">
    <property type="entry name" value="HD_GYP"/>
    <property type="match status" value="1"/>
</dbReference>
<proteinExistence type="predicted"/>
<dbReference type="OrthoDB" id="9802066at2"/>
<dbReference type="GO" id="GO:0000160">
    <property type="term" value="P:phosphorelay signal transduction system"/>
    <property type="evidence" value="ECO:0007669"/>
    <property type="project" value="InterPro"/>
</dbReference>
<feature type="coiled-coil region" evidence="2">
    <location>
        <begin position="135"/>
        <end position="162"/>
    </location>
</feature>
<feature type="modified residue" description="4-aspartylphosphate" evidence="1">
    <location>
        <position position="61"/>
    </location>
</feature>
<dbReference type="PROSITE" id="PS50110">
    <property type="entry name" value="RESPONSE_REGULATORY"/>
    <property type="match status" value="1"/>
</dbReference>
<dbReference type="InterPro" id="IPR003607">
    <property type="entry name" value="HD/PDEase_dom"/>
</dbReference>
<dbReference type="EMBL" id="LVJN01000018">
    <property type="protein sequence ID" value="OSM04986.1"/>
    <property type="molecule type" value="Genomic_DNA"/>
</dbReference>
<dbReference type="InterPro" id="IPR037522">
    <property type="entry name" value="HD_GYP_dom"/>
</dbReference>
<dbReference type="Pfam" id="PF13487">
    <property type="entry name" value="HD_5"/>
    <property type="match status" value="1"/>
</dbReference>
<dbReference type="Proteomes" id="UP000194003">
    <property type="component" value="Unassembled WGS sequence"/>
</dbReference>
<dbReference type="RefSeq" id="WP_085441633.1">
    <property type="nucleotide sequence ID" value="NZ_LVJN01000018.1"/>
</dbReference>
<dbReference type="InterPro" id="IPR052020">
    <property type="entry name" value="Cyclic_di-GMP/3'3'-cGAMP_PDE"/>
</dbReference>
<dbReference type="CDD" id="cd17551">
    <property type="entry name" value="REC_RpfG-like"/>
    <property type="match status" value="1"/>
</dbReference>
<evidence type="ECO:0000256" key="1">
    <source>
        <dbReference type="PROSITE-ProRule" id="PRU00169"/>
    </source>
</evidence>
<dbReference type="Gene3D" id="1.10.3210.10">
    <property type="entry name" value="Hypothetical protein af1432"/>
    <property type="match status" value="1"/>
</dbReference>
<evidence type="ECO:0000313" key="6">
    <source>
        <dbReference type="Proteomes" id="UP000194003"/>
    </source>
</evidence>
<dbReference type="SUPFAM" id="SSF52172">
    <property type="entry name" value="CheY-like"/>
    <property type="match status" value="1"/>
</dbReference>
<dbReference type="SMART" id="SM00471">
    <property type="entry name" value="HDc"/>
    <property type="match status" value="1"/>
</dbReference>
<dbReference type="InterPro" id="IPR001789">
    <property type="entry name" value="Sig_transdc_resp-reg_receiver"/>
</dbReference>
<dbReference type="AlphaFoldDB" id="A0A1Y2K8I6"/>
<evidence type="ECO:0000259" key="4">
    <source>
        <dbReference type="PROSITE" id="PS51832"/>
    </source>
</evidence>
<keyword evidence="6" id="KW-1185">Reference proteome</keyword>
<comment type="caution">
    <text evidence="5">The sequence shown here is derived from an EMBL/GenBank/DDBJ whole genome shotgun (WGS) entry which is preliminary data.</text>
</comment>
<dbReference type="CDD" id="cd00077">
    <property type="entry name" value="HDc"/>
    <property type="match status" value="1"/>
</dbReference>
<dbReference type="GO" id="GO:0008081">
    <property type="term" value="F:phosphoric diester hydrolase activity"/>
    <property type="evidence" value="ECO:0007669"/>
    <property type="project" value="UniProtKB-ARBA"/>
</dbReference>
<dbReference type="Pfam" id="PF00072">
    <property type="entry name" value="Response_reg"/>
    <property type="match status" value="1"/>
</dbReference>
<evidence type="ECO:0000256" key="2">
    <source>
        <dbReference type="SAM" id="Coils"/>
    </source>
</evidence>
<dbReference type="STRING" id="1434232.MAIT1_03111"/>
<dbReference type="PANTHER" id="PTHR45228:SF1">
    <property type="entry name" value="CYCLIC DI-GMP PHOSPHODIESTERASE TM_0186"/>
    <property type="match status" value="1"/>
</dbReference>
<accession>A0A1Y2K8I6</accession>
<keyword evidence="5" id="KW-0378">Hydrolase</keyword>
<feature type="domain" description="Response regulatory" evidence="3">
    <location>
        <begin position="11"/>
        <end position="129"/>
    </location>
</feature>
<gene>
    <name evidence="5" type="ORF">MAIT1_03111</name>
</gene>
<dbReference type="Gene3D" id="3.40.50.2300">
    <property type="match status" value="1"/>
</dbReference>
<keyword evidence="2" id="KW-0175">Coiled coil</keyword>
<dbReference type="SMART" id="SM00448">
    <property type="entry name" value="REC"/>
    <property type="match status" value="1"/>
</dbReference>
<sequence length="361" mass="40767">MELQHAIYAARILVVDDQQVNVKLLDKLLRMSGFSHVECVTDPTLVETLHGQDPYDLILLDIRMPQMDGFEVMSRIRSLSSDGDYLPVLVMTAQTDQETRLHALELGARDYLTKPFDRVEALHRICNMLEVRMLHKQARDQNRILEQRVRERTEELQNTQLEVVRRLGMASEYKDNETGLHIVRMSQYAEAIAREAGMSPGECELLLNASPMHDIGKLGIPDGILQKPGKLDDAEWAKMRQHAEIGAHLLEGGESEVMETARIIALTHHERWDGSGYPTGLQGEEIPVFGRICAIADVFDALTSTRPYKAAWPQEKAVEEIVTMSGTHYDPELVQAFVRALPRIRQIAKGFADEPVSHTEA</sequence>
<evidence type="ECO:0000313" key="5">
    <source>
        <dbReference type="EMBL" id="OSM04986.1"/>
    </source>
</evidence>
<organism evidence="5 6">
    <name type="scientific">Magnetofaba australis IT-1</name>
    <dbReference type="NCBI Taxonomy" id="1434232"/>
    <lineage>
        <taxon>Bacteria</taxon>
        <taxon>Pseudomonadati</taxon>
        <taxon>Pseudomonadota</taxon>
        <taxon>Magnetococcia</taxon>
        <taxon>Magnetococcales</taxon>
        <taxon>Magnetococcaceae</taxon>
        <taxon>Magnetofaba</taxon>
    </lineage>
</organism>
<dbReference type="SUPFAM" id="SSF109604">
    <property type="entry name" value="HD-domain/PDEase-like"/>
    <property type="match status" value="1"/>
</dbReference>
<reference evidence="5 6" key="1">
    <citation type="journal article" date="2016" name="BMC Genomics">
        <title>Combined genomic and structural analyses of a cultured magnetotactic bacterium reveals its niche adaptation to a dynamic environment.</title>
        <authorList>
            <person name="Araujo A.C."/>
            <person name="Morillo V."/>
            <person name="Cypriano J."/>
            <person name="Teixeira L.C."/>
            <person name="Leao P."/>
            <person name="Lyra S."/>
            <person name="Almeida L.G."/>
            <person name="Bazylinski D.A."/>
            <person name="Vasconcellos A.T."/>
            <person name="Abreu F."/>
            <person name="Lins U."/>
        </authorList>
    </citation>
    <scope>NUCLEOTIDE SEQUENCE [LARGE SCALE GENOMIC DNA]</scope>
    <source>
        <strain evidence="5 6">IT-1</strain>
    </source>
</reference>
<feature type="domain" description="HD-GYP" evidence="4">
    <location>
        <begin position="156"/>
        <end position="353"/>
    </location>
</feature>
<keyword evidence="1" id="KW-0597">Phosphoprotein</keyword>
<dbReference type="PANTHER" id="PTHR45228">
    <property type="entry name" value="CYCLIC DI-GMP PHOSPHODIESTERASE TM_0186-RELATED"/>
    <property type="match status" value="1"/>
</dbReference>
<dbReference type="InterPro" id="IPR011006">
    <property type="entry name" value="CheY-like_superfamily"/>
</dbReference>
<protein>
    <submittedName>
        <fullName evidence="5">Putative response regulator receiver modulated metal dependent phosphohydrolase</fullName>
    </submittedName>
</protein>